<name>A0ABQ8SI71_PERAM</name>
<reference evidence="2 3" key="1">
    <citation type="journal article" date="2022" name="Allergy">
        <title>Genome assembly and annotation of Periplaneta americana reveal a comprehensive cockroach allergen profile.</title>
        <authorList>
            <person name="Wang L."/>
            <person name="Xiong Q."/>
            <person name="Saelim N."/>
            <person name="Wang L."/>
            <person name="Nong W."/>
            <person name="Wan A.T."/>
            <person name="Shi M."/>
            <person name="Liu X."/>
            <person name="Cao Q."/>
            <person name="Hui J.H.L."/>
            <person name="Sookrung N."/>
            <person name="Leung T.F."/>
            <person name="Tungtrongchitr A."/>
            <person name="Tsui S.K.W."/>
        </authorList>
    </citation>
    <scope>NUCLEOTIDE SEQUENCE [LARGE SCALE GENOMIC DNA]</scope>
    <source>
        <strain evidence="2">PWHHKU_190912</strain>
    </source>
</reference>
<evidence type="ECO:0000313" key="2">
    <source>
        <dbReference type="EMBL" id="KAJ4433688.1"/>
    </source>
</evidence>
<organism evidence="2 3">
    <name type="scientific">Periplaneta americana</name>
    <name type="common">American cockroach</name>
    <name type="synonym">Blatta americana</name>
    <dbReference type="NCBI Taxonomy" id="6978"/>
    <lineage>
        <taxon>Eukaryota</taxon>
        <taxon>Metazoa</taxon>
        <taxon>Ecdysozoa</taxon>
        <taxon>Arthropoda</taxon>
        <taxon>Hexapoda</taxon>
        <taxon>Insecta</taxon>
        <taxon>Pterygota</taxon>
        <taxon>Neoptera</taxon>
        <taxon>Polyneoptera</taxon>
        <taxon>Dictyoptera</taxon>
        <taxon>Blattodea</taxon>
        <taxon>Blattoidea</taxon>
        <taxon>Blattidae</taxon>
        <taxon>Blattinae</taxon>
        <taxon>Periplaneta</taxon>
    </lineage>
</organism>
<protein>
    <submittedName>
        <fullName evidence="2">Uncharacterized protein</fullName>
    </submittedName>
</protein>
<evidence type="ECO:0000313" key="3">
    <source>
        <dbReference type="Proteomes" id="UP001148838"/>
    </source>
</evidence>
<feature type="region of interest" description="Disordered" evidence="1">
    <location>
        <begin position="19"/>
        <end position="78"/>
    </location>
</feature>
<accession>A0ABQ8SI71</accession>
<proteinExistence type="predicted"/>
<keyword evidence="3" id="KW-1185">Reference proteome</keyword>
<gene>
    <name evidence="2" type="ORF">ANN_15999</name>
</gene>
<comment type="caution">
    <text evidence="2">The sequence shown here is derived from an EMBL/GenBank/DDBJ whole genome shotgun (WGS) entry which is preliminary data.</text>
</comment>
<dbReference type="EMBL" id="JAJSOF020000027">
    <property type="protein sequence ID" value="KAJ4433688.1"/>
    <property type="molecule type" value="Genomic_DNA"/>
</dbReference>
<evidence type="ECO:0000256" key="1">
    <source>
        <dbReference type="SAM" id="MobiDB-lite"/>
    </source>
</evidence>
<dbReference type="Proteomes" id="UP001148838">
    <property type="component" value="Unassembled WGS sequence"/>
</dbReference>
<feature type="compositionally biased region" description="Acidic residues" evidence="1">
    <location>
        <begin position="65"/>
        <end position="74"/>
    </location>
</feature>
<sequence length="130" mass="14431">MAGLCLITVSHPRSQELPRAQWRPHGAKHYHQQRMTTHLRGPSSVAARSRLYIGASSKPRKKGDDDDDDDDDDDVHTCGVTVIAPGHETRWSGFDSRSGQIVGVRRFPQGEFVAHVARESPQPVPSLKVE</sequence>